<feature type="region of interest" description="Disordered" evidence="3">
    <location>
        <begin position="1"/>
        <end position="27"/>
    </location>
</feature>
<sequence>MHARSSTGVEPAEAPDPAAAAAPDRRPRPSVVGVLGEILLTLGVVVLLFLAWQLWWNDAILAGSQTSAARDLSREWDASEPSSSSPPTAEPASPAAAAPDYGLPVVASAPDHLDVLGNLWVPRFGSDYVRTIAQGTSTDVLNSTRLGIGHYDDTQMPGEVGNFAIAAHRSAYGGGMHLIDQLQVGDPIVIETADGWYVYRFTNLEYVLASAVDVLAPVPQHPGATPGDRIITLTTCNPLYSTAERVAAYGVFESWQPRSAGPPAVVADIVAASGVQ</sequence>
<dbReference type="Proteomes" id="UP000309133">
    <property type="component" value="Unassembled WGS sequence"/>
</dbReference>
<dbReference type="Pfam" id="PF04203">
    <property type="entry name" value="Sortase"/>
    <property type="match status" value="1"/>
</dbReference>
<dbReference type="GO" id="GO:0016787">
    <property type="term" value="F:hydrolase activity"/>
    <property type="evidence" value="ECO:0007669"/>
    <property type="project" value="UniProtKB-KW"/>
</dbReference>
<feature type="region of interest" description="Disordered" evidence="3">
    <location>
        <begin position="72"/>
        <end position="97"/>
    </location>
</feature>
<dbReference type="EMBL" id="SSSM01000005">
    <property type="protein sequence ID" value="THG29450.1"/>
    <property type="molecule type" value="Genomic_DNA"/>
</dbReference>
<keyword evidence="4" id="KW-0812">Transmembrane</keyword>
<feature type="transmembrane region" description="Helical" evidence="4">
    <location>
        <begin position="34"/>
        <end position="56"/>
    </location>
</feature>
<dbReference type="InterPro" id="IPR005754">
    <property type="entry name" value="Sortase"/>
</dbReference>
<dbReference type="RefSeq" id="WP_136427780.1">
    <property type="nucleotide sequence ID" value="NZ_SSSM01000005.1"/>
</dbReference>
<dbReference type="InterPro" id="IPR023365">
    <property type="entry name" value="Sortase_dom-sf"/>
</dbReference>
<dbReference type="NCBIfam" id="TIGR01076">
    <property type="entry name" value="sortase_fam"/>
    <property type="match status" value="1"/>
</dbReference>
<organism evidence="5 6">
    <name type="scientific">Naasia lichenicola</name>
    <dbReference type="NCBI Taxonomy" id="2565933"/>
    <lineage>
        <taxon>Bacteria</taxon>
        <taxon>Bacillati</taxon>
        <taxon>Actinomycetota</taxon>
        <taxon>Actinomycetes</taxon>
        <taxon>Micrococcales</taxon>
        <taxon>Microbacteriaceae</taxon>
        <taxon>Naasia</taxon>
    </lineage>
</organism>
<reference evidence="5 6" key="1">
    <citation type="submission" date="2019-04" db="EMBL/GenBank/DDBJ databases">
        <authorList>
            <person name="Jiang L."/>
        </authorList>
    </citation>
    <scope>NUCLEOTIDE SEQUENCE [LARGE SCALE GENOMIC DNA]</scope>
    <source>
        <strain evidence="5 6">YIM 131853</strain>
    </source>
</reference>
<evidence type="ECO:0000256" key="3">
    <source>
        <dbReference type="SAM" id="MobiDB-lite"/>
    </source>
</evidence>
<feature type="active site" description="Acyl-thioester intermediate" evidence="2">
    <location>
        <position position="236"/>
    </location>
</feature>
<proteinExistence type="predicted"/>
<dbReference type="CDD" id="cd05830">
    <property type="entry name" value="Sortase_E"/>
    <property type="match status" value="1"/>
</dbReference>
<gene>
    <name evidence="5" type="ORF">E6C64_12160</name>
</gene>
<dbReference type="OrthoDB" id="5242879at2"/>
<keyword evidence="4" id="KW-0472">Membrane</keyword>
<dbReference type="InterPro" id="IPR053465">
    <property type="entry name" value="Sortase_Class_E"/>
</dbReference>
<dbReference type="SUPFAM" id="SSF63817">
    <property type="entry name" value="Sortase"/>
    <property type="match status" value="1"/>
</dbReference>
<accession>A0A4S4FGQ3</accession>
<evidence type="ECO:0000313" key="6">
    <source>
        <dbReference type="Proteomes" id="UP000309133"/>
    </source>
</evidence>
<dbReference type="NCBIfam" id="NF033747">
    <property type="entry name" value="class_E_sortase"/>
    <property type="match status" value="1"/>
</dbReference>
<protein>
    <submittedName>
        <fullName evidence="5">Class E sortase</fullName>
    </submittedName>
</protein>
<dbReference type="Gene3D" id="2.40.260.10">
    <property type="entry name" value="Sortase"/>
    <property type="match status" value="1"/>
</dbReference>
<dbReference type="AlphaFoldDB" id="A0A4S4FGQ3"/>
<keyword evidence="6" id="KW-1185">Reference proteome</keyword>
<keyword evidence="1" id="KW-0378">Hydrolase</keyword>
<comment type="caution">
    <text evidence="5">The sequence shown here is derived from an EMBL/GenBank/DDBJ whole genome shotgun (WGS) entry which is preliminary data.</text>
</comment>
<feature type="active site" description="Proton donor/acceptor" evidence="2">
    <location>
        <position position="168"/>
    </location>
</feature>
<name>A0A4S4FGQ3_9MICO</name>
<feature type="compositionally biased region" description="Low complexity" evidence="3">
    <location>
        <begin position="10"/>
        <end position="22"/>
    </location>
</feature>
<evidence type="ECO:0000256" key="4">
    <source>
        <dbReference type="SAM" id="Phobius"/>
    </source>
</evidence>
<evidence type="ECO:0000256" key="2">
    <source>
        <dbReference type="PIRSR" id="PIRSR605754-1"/>
    </source>
</evidence>
<feature type="compositionally biased region" description="Low complexity" evidence="3">
    <location>
        <begin position="79"/>
        <end position="97"/>
    </location>
</feature>
<evidence type="ECO:0000313" key="5">
    <source>
        <dbReference type="EMBL" id="THG29450.1"/>
    </source>
</evidence>
<dbReference type="InterPro" id="IPR042003">
    <property type="entry name" value="Sortase_E"/>
</dbReference>
<keyword evidence="4" id="KW-1133">Transmembrane helix</keyword>
<evidence type="ECO:0000256" key="1">
    <source>
        <dbReference type="ARBA" id="ARBA00022801"/>
    </source>
</evidence>